<name>A0A286GW89_9PROT</name>
<feature type="region of interest" description="Disordered" evidence="1">
    <location>
        <begin position="435"/>
        <end position="468"/>
    </location>
</feature>
<evidence type="ECO:0000256" key="1">
    <source>
        <dbReference type="SAM" id="MobiDB-lite"/>
    </source>
</evidence>
<organism evidence="2 3">
    <name type="scientific">Caenispirillum bisanense</name>
    <dbReference type="NCBI Taxonomy" id="414052"/>
    <lineage>
        <taxon>Bacteria</taxon>
        <taxon>Pseudomonadati</taxon>
        <taxon>Pseudomonadota</taxon>
        <taxon>Alphaproteobacteria</taxon>
        <taxon>Rhodospirillales</taxon>
        <taxon>Novispirillaceae</taxon>
        <taxon>Caenispirillum</taxon>
    </lineage>
</organism>
<accession>A0A286GW89</accession>
<reference evidence="2 3" key="1">
    <citation type="submission" date="2017-09" db="EMBL/GenBank/DDBJ databases">
        <authorList>
            <person name="Ehlers B."/>
            <person name="Leendertz F.H."/>
        </authorList>
    </citation>
    <scope>NUCLEOTIDE SEQUENCE [LARGE SCALE GENOMIC DNA]</scope>
    <source>
        <strain evidence="2 3">USBA 140</strain>
    </source>
</reference>
<sequence length="468" mass="51708">MAAHMRAREGIQAERLLLDAIDRLRRKAGGGRAVHLHLSRLLPVNRLPVRIRVVARMFKSLETGHGANVYRLSNDDLVILGRALPVNEIDTIVHRVRSLFEHDPVTYAGRGWNDPNDPFVSWFDLMTDWRALSDEIARLEEARLAALQRQGSGGPVSPFSWSAPKDAGPEPIDPRALDRVLTAFEGFDITAHMRRQPAVRITEARVAEIAFEEFFVSIGHLQRGLAPDVVLTADRWLFQDFSRALDRRMLQVLTTQPLARRPGTISLNLNLESTRDPFFERFVASLGRKQGMVVEVQVIDVFADIAGYEAARDALREAGHKVLIDGLSPVTLRLLDVRRLDPDYAKVLWNADLASEQTADKSAAFAAEVKAVGPERVVLARCDTEAAVLWGLENGIRVFQGRFIDAVLGTVTMDACKASAQCSLSQCAGRRSAVAGPGRAACPNPPGLDAVQSFAAPGRRKQKQEGRR</sequence>
<dbReference type="Proteomes" id="UP000219621">
    <property type="component" value="Unassembled WGS sequence"/>
</dbReference>
<protein>
    <submittedName>
        <fullName evidence="2">EAL domain, c-di-GMP-specific phosphodiesterase class I (Or its enzymatically inactive variant)</fullName>
    </submittedName>
</protein>
<dbReference type="SUPFAM" id="SSF141868">
    <property type="entry name" value="EAL domain-like"/>
    <property type="match status" value="1"/>
</dbReference>
<dbReference type="InterPro" id="IPR035919">
    <property type="entry name" value="EAL_sf"/>
</dbReference>
<proteinExistence type="predicted"/>
<evidence type="ECO:0000313" key="3">
    <source>
        <dbReference type="Proteomes" id="UP000219621"/>
    </source>
</evidence>
<keyword evidence="3" id="KW-1185">Reference proteome</keyword>
<evidence type="ECO:0000313" key="2">
    <source>
        <dbReference type="EMBL" id="SOD99808.1"/>
    </source>
</evidence>
<dbReference type="AlphaFoldDB" id="A0A286GW89"/>
<dbReference type="EMBL" id="OCNJ01000010">
    <property type="protein sequence ID" value="SOD99808.1"/>
    <property type="molecule type" value="Genomic_DNA"/>
</dbReference>
<dbReference type="Gene3D" id="3.20.20.450">
    <property type="entry name" value="EAL domain"/>
    <property type="match status" value="1"/>
</dbReference>
<gene>
    <name evidence="2" type="ORF">SAMN05421508_1108</name>
</gene>